<protein>
    <submittedName>
        <fullName evidence="3">PilZ domain-containing protein</fullName>
    </submittedName>
</protein>
<gene>
    <name evidence="3" type="ORF">K5P26_04805</name>
</gene>
<evidence type="ECO:0000313" key="4">
    <source>
        <dbReference type="Proteomes" id="UP001166571"/>
    </source>
</evidence>
<dbReference type="RefSeq" id="WP_222135914.1">
    <property type="nucleotide sequence ID" value="NZ_JAILXK010000001.1"/>
</dbReference>
<proteinExistence type="predicted"/>
<accession>A0ABS7MBU9</accession>
<name>A0ABS7MBU9_9SPHN</name>
<dbReference type="SUPFAM" id="SSF141371">
    <property type="entry name" value="PilZ domain-like"/>
    <property type="match status" value="2"/>
</dbReference>
<dbReference type="EMBL" id="JAILXK010000001">
    <property type="protein sequence ID" value="MBY4636459.1"/>
    <property type="molecule type" value="Genomic_DNA"/>
</dbReference>
<evidence type="ECO:0000313" key="3">
    <source>
        <dbReference type="EMBL" id="MBY4636459.1"/>
    </source>
</evidence>
<organism evidence="3 4">
    <name type="scientific">Sphingopyxis jiangsuensis</name>
    <dbReference type="NCBI Taxonomy" id="2871171"/>
    <lineage>
        <taxon>Bacteria</taxon>
        <taxon>Pseudomonadati</taxon>
        <taxon>Pseudomonadota</taxon>
        <taxon>Alphaproteobacteria</taxon>
        <taxon>Sphingomonadales</taxon>
        <taxon>Sphingomonadaceae</taxon>
        <taxon>Sphingopyxis</taxon>
    </lineage>
</organism>
<dbReference type="Proteomes" id="UP001166571">
    <property type="component" value="Unassembled WGS sequence"/>
</dbReference>
<reference evidence="3" key="1">
    <citation type="submission" date="2021-08" db="EMBL/GenBank/DDBJ databases">
        <title>Sphingopyxis panaciterrulae sp. nov., isolated from the surface water of the Yellow Sea.</title>
        <authorList>
            <person name="Gao Z."/>
            <person name="Zhang D."/>
            <person name="Zhang A."/>
        </authorList>
    </citation>
    <scope>NUCLEOTIDE SEQUENCE</scope>
    <source>
        <strain evidence="3">XHP0097</strain>
    </source>
</reference>
<dbReference type="Pfam" id="PF07238">
    <property type="entry name" value="PilZ"/>
    <property type="match status" value="2"/>
</dbReference>
<feature type="domain" description="PilZ" evidence="2">
    <location>
        <begin position="26"/>
        <end position="108"/>
    </location>
</feature>
<sequence>MDRGIDSRFESGGATNIRESPEQPDRREGDRYRSVCRIARVSRSDDMGLWRVRNISDKGMMLAADVDLAGGEAVEIALSESTVISGQIVWADKGRCGIAFDQPIDAAAVLAALAQEQQAEGYRALRLPIEIEALVLFRNDARPIDLVDISQSGAGFVYDSKLDTGTEIDLLLPGDDQKRPALVRWSKGNRGGLWFRRPLDRTELESVARFRS</sequence>
<dbReference type="InterPro" id="IPR009875">
    <property type="entry name" value="PilZ_domain"/>
</dbReference>
<feature type="compositionally biased region" description="Basic and acidic residues" evidence="1">
    <location>
        <begin position="19"/>
        <end position="31"/>
    </location>
</feature>
<evidence type="ECO:0000259" key="2">
    <source>
        <dbReference type="Pfam" id="PF07238"/>
    </source>
</evidence>
<feature type="domain" description="PilZ" evidence="2">
    <location>
        <begin position="125"/>
        <end position="209"/>
    </location>
</feature>
<keyword evidence="4" id="KW-1185">Reference proteome</keyword>
<comment type="caution">
    <text evidence="3">The sequence shown here is derived from an EMBL/GenBank/DDBJ whole genome shotgun (WGS) entry which is preliminary data.</text>
</comment>
<feature type="region of interest" description="Disordered" evidence="1">
    <location>
        <begin position="1"/>
        <end position="31"/>
    </location>
</feature>
<evidence type="ECO:0000256" key="1">
    <source>
        <dbReference type="SAM" id="MobiDB-lite"/>
    </source>
</evidence>